<proteinExistence type="predicted"/>
<sequence length="115" mass="13143">MIDLTHTPLQSPNFKVLKQRALKSLSNPSEIDDDTLMLALQDSNEACKGKDVPNYIRIDFAYVRLKLYLKIDLNGEDELLFKNALEVIRKANSFDIKGDLFSSRFYNSGIRESSI</sequence>
<dbReference type="AlphaFoldDB" id="A0A4U8S5Z8"/>
<comment type="caution">
    <text evidence="1">The sequence shown here is derived from an EMBL/GenBank/DDBJ whole genome shotgun (WGS) entry which is preliminary data.</text>
</comment>
<reference evidence="1 2" key="1">
    <citation type="journal article" date="2014" name="Genome Announc.">
        <title>Draft genome sequences of eight enterohepatic helicobacter species isolated from both laboratory and wild rodents.</title>
        <authorList>
            <person name="Sheh A."/>
            <person name="Shen Z."/>
            <person name="Fox J.G."/>
        </authorList>
    </citation>
    <scope>NUCLEOTIDE SEQUENCE [LARGE SCALE GENOMIC DNA]</scope>
    <source>
        <strain evidence="1 2">ATCC 700114</strain>
    </source>
</reference>
<protein>
    <submittedName>
        <fullName evidence="1">Uncharacterized protein</fullName>
    </submittedName>
</protein>
<accession>A0A4U8S5Z8</accession>
<dbReference type="Proteomes" id="UP000029878">
    <property type="component" value="Unassembled WGS sequence"/>
</dbReference>
<dbReference type="EMBL" id="JRPL02000025">
    <property type="protein sequence ID" value="TLD81303.1"/>
    <property type="molecule type" value="Genomic_DNA"/>
</dbReference>
<dbReference type="RefSeq" id="WP_052096639.1">
    <property type="nucleotide sequence ID" value="NZ_FZNG01000010.1"/>
</dbReference>
<gene>
    <name evidence="1" type="ORF">LS81_008675</name>
</gene>
<evidence type="ECO:0000313" key="2">
    <source>
        <dbReference type="Proteomes" id="UP000029878"/>
    </source>
</evidence>
<dbReference type="OrthoDB" id="5324549at2"/>
<name>A0A4U8S5Z8_9HELI</name>
<evidence type="ECO:0000313" key="1">
    <source>
        <dbReference type="EMBL" id="TLD81303.1"/>
    </source>
</evidence>
<organism evidence="1 2">
    <name type="scientific">Helicobacter trogontum</name>
    <dbReference type="NCBI Taxonomy" id="50960"/>
    <lineage>
        <taxon>Bacteria</taxon>
        <taxon>Pseudomonadati</taxon>
        <taxon>Campylobacterota</taxon>
        <taxon>Epsilonproteobacteria</taxon>
        <taxon>Campylobacterales</taxon>
        <taxon>Helicobacteraceae</taxon>
        <taxon>Helicobacter</taxon>
    </lineage>
</organism>